<dbReference type="InterPro" id="IPR029063">
    <property type="entry name" value="SAM-dependent_MTases_sf"/>
</dbReference>
<comment type="caution">
    <text evidence="2">The sequence shown here is derived from an EMBL/GenBank/DDBJ whole genome shotgun (WGS) entry which is preliminary data.</text>
</comment>
<feature type="domain" description="Methyltransferase" evidence="1">
    <location>
        <begin position="46"/>
        <end position="170"/>
    </location>
</feature>
<evidence type="ECO:0000313" key="3">
    <source>
        <dbReference type="Proteomes" id="UP001302120"/>
    </source>
</evidence>
<dbReference type="EMBL" id="JAYGHG010000010">
    <property type="protein sequence ID" value="MEA5581415.1"/>
    <property type="molecule type" value="Genomic_DNA"/>
</dbReference>
<reference evidence="2 3" key="1">
    <citation type="submission" date="2023-12" db="EMBL/GenBank/DDBJ databases">
        <title>Baltic Sea Cyanobacteria.</title>
        <authorList>
            <person name="Delbaje E."/>
            <person name="Fewer D.P."/>
            <person name="Shishido T.K."/>
        </authorList>
    </citation>
    <scope>NUCLEOTIDE SEQUENCE [LARGE SCALE GENOMIC DNA]</scope>
    <source>
        <strain evidence="2 3">UHCC-0300</strain>
    </source>
</reference>
<evidence type="ECO:0000259" key="1">
    <source>
        <dbReference type="Pfam" id="PF13847"/>
    </source>
</evidence>
<protein>
    <submittedName>
        <fullName evidence="2">Class I SAM-dependent methyltransferase</fullName>
        <ecNumber evidence="2">2.1.-.-</ecNumber>
    </submittedName>
</protein>
<dbReference type="Gene3D" id="3.40.50.150">
    <property type="entry name" value="Vaccinia Virus protein VP39"/>
    <property type="match status" value="1"/>
</dbReference>
<keyword evidence="2" id="KW-0808">Transferase</keyword>
<dbReference type="Pfam" id="PF13847">
    <property type="entry name" value="Methyltransf_31"/>
    <property type="match status" value="1"/>
</dbReference>
<dbReference type="EC" id="2.1.-.-" evidence="2"/>
<dbReference type="InterPro" id="IPR025714">
    <property type="entry name" value="Methyltranfer_dom"/>
</dbReference>
<organism evidence="2 3">
    <name type="scientific">Nodularia harveyana UHCC-0300</name>
    <dbReference type="NCBI Taxonomy" id="2974287"/>
    <lineage>
        <taxon>Bacteria</taxon>
        <taxon>Bacillati</taxon>
        <taxon>Cyanobacteriota</taxon>
        <taxon>Cyanophyceae</taxon>
        <taxon>Nostocales</taxon>
        <taxon>Nodulariaceae</taxon>
        <taxon>Nodularia</taxon>
    </lineage>
</organism>
<keyword evidence="2" id="KW-0489">Methyltransferase</keyword>
<keyword evidence="3" id="KW-1185">Reference proteome</keyword>
<accession>A0ABU5UE69</accession>
<sequence length="220" mass="24759">MQRIMEPEVMDTWEEAIDYDTMNFAEVNRAFALDAIALNPNPQSFVLDAGTGTGRIPILICKINPQWQILAIDLAANMLRIASENIQQANLQQQITCELVDAKNLPYTDGVFDMVISNSLVHHLPDPLPFFQELKRVTKPNSGILIRDLLRPANQVILNTLVESVGNEYNSHQKKLFRDSLQAALTIDEVEQLVSSVDLVGVKIYQSSELHWTIERAGTF</sequence>
<evidence type="ECO:0000313" key="2">
    <source>
        <dbReference type="EMBL" id="MEA5581415.1"/>
    </source>
</evidence>
<dbReference type="GO" id="GO:0032259">
    <property type="term" value="P:methylation"/>
    <property type="evidence" value="ECO:0007669"/>
    <property type="project" value="UniProtKB-KW"/>
</dbReference>
<proteinExistence type="predicted"/>
<dbReference type="Proteomes" id="UP001302120">
    <property type="component" value="Unassembled WGS sequence"/>
</dbReference>
<dbReference type="RefSeq" id="WP_323195749.1">
    <property type="nucleotide sequence ID" value="NZ_JAYGHG010000010.1"/>
</dbReference>
<dbReference type="CDD" id="cd02440">
    <property type="entry name" value="AdoMet_MTases"/>
    <property type="match status" value="1"/>
</dbReference>
<dbReference type="PANTHER" id="PTHR43591:SF24">
    <property type="entry name" value="2-METHOXY-6-POLYPRENYL-1,4-BENZOQUINOL METHYLASE, MITOCHONDRIAL"/>
    <property type="match status" value="1"/>
</dbReference>
<dbReference type="GO" id="GO:0008168">
    <property type="term" value="F:methyltransferase activity"/>
    <property type="evidence" value="ECO:0007669"/>
    <property type="project" value="UniProtKB-KW"/>
</dbReference>
<name>A0ABU5UE69_9CYAN</name>
<dbReference type="SUPFAM" id="SSF53335">
    <property type="entry name" value="S-adenosyl-L-methionine-dependent methyltransferases"/>
    <property type="match status" value="1"/>
</dbReference>
<gene>
    <name evidence="2" type="ORF">VB620_08700</name>
</gene>
<dbReference type="PANTHER" id="PTHR43591">
    <property type="entry name" value="METHYLTRANSFERASE"/>
    <property type="match status" value="1"/>
</dbReference>